<dbReference type="AlphaFoldDB" id="A0A0D1DT25"/>
<proteinExistence type="predicted"/>
<dbReference type="OMA" id="EFDKLEC"/>
<keyword evidence="3" id="KW-1185">Reference proteome</keyword>
<feature type="compositionally biased region" description="Polar residues" evidence="1">
    <location>
        <begin position="87"/>
        <end position="114"/>
    </location>
</feature>
<dbReference type="OrthoDB" id="2554986at2759"/>
<name>A0A0D1DT25_MYCMD</name>
<dbReference type="Proteomes" id="UP000000561">
    <property type="component" value="Chromosome 23"/>
</dbReference>
<feature type="region of interest" description="Disordered" evidence="1">
    <location>
        <begin position="173"/>
        <end position="224"/>
    </location>
</feature>
<accession>A0A0D1DT25</accession>
<feature type="region of interest" description="Disordered" evidence="1">
    <location>
        <begin position="717"/>
        <end position="766"/>
    </location>
</feature>
<evidence type="ECO:0000256" key="1">
    <source>
        <dbReference type="SAM" id="MobiDB-lite"/>
    </source>
</evidence>
<dbReference type="eggNOG" id="ENOG502R2SX">
    <property type="taxonomic scope" value="Eukaryota"/>
</dbReference>
<dbReference type="GeneID" id="23565997"/>
<feature type="compositionally biased region" description="Basic residues" evidence="1">
    <location>
        <begin position="1"/>
        <end position="12"/>
    </location>
</feature>
<feature type="compositionally biased region" description="Low complexity" evidence="1">
    <location>
        <begin position="276"/>
        <end position="285"/>
    </location>
</feature>
<feature type="region of interest" description="Disordered" evidence="1">
    <location>
        <begin position="1"/>
        <end position="32"/>
    </location>
</feature>
<feature type="compositionally biased region" description="Low complexity" evidence="1">
    <location>
        <begin position="319"/>
        <end position="335"/>
    </location>
</feature>
<reference evidence="2 3" key="1">
    <citation type="journal article" date="2006" name="Nature">
        <title>Insights from the genome of the biotrophic fungal plant pathogen Ustilago maydis.</title>
        <authorList>
            <person name="Kamper J."/>
            <person name="Kahmann R."/>
            <person name="Bolker M."/>
            <person name="Ma L.J."/>
            <person name="Brefort T."/>
            <person name="Saville B.J."/>
            <person name="Banuett F."/>
            <person name="Kronstad J.W."/>
            <person name="Gold S.E."/>
            <person name="Muller O."/>
            <person name="Perlin M.H."/>
            <person name="Wosten H.A."/>
            <person name="de Vries R."/>
            <person name="Ruiz-Herrera J."/>
            <person name="Reynaga-Pena C.G."/>
            <person name="Snetselaar K."/>
            <person name="McCann M."/>
            <person name="Perez-Martin J."/>
            <person name="Feldbrugge M."/>
            <person name="Basse C.W."/>
            <person name="Steinberg G."/>
            <person name="Ibeas J.I."/>
            <person name="Holloman W."/>
            <person name="Guzman P."/>
            <person name="Farman M."/>
            <person name="Stajich J.E."/>
            <person name="Sentandreu R."/>
            <person name="Gonzalez-Prieto J.M."/>
            <person name="Kennell J.C."/>
            <person name="Molina L."/>
            <person name="Schirawski J."/>
            <person name="Mendoza-Mendoza A."/>
            <person name="Greilinger D."/>
            <person name="Munch K."/>
            <person name="Rossel N."/>
            <person name="Scherer M."/>
            <person name="Vranes M."/>
            <person name="Ladendorf O."/>
            <person name="Vincon V."/>
            <person name="Fuchs U."/>
            <person name="Sandrock B."/>
            <person name="Meng S."/>
            <person name="Ho E.C."/>
            <person name="Cahill M.J."/>
            <person name="Boyce K.J."/>
            <person name="Klose J."/>
            <person name="Klosterman S.J."/>
            <person name="Deelstra H.J."/>
            <person name="Ortiz-Castellanos L."/>
            <person name="Li W."/>
            <person name="Sanchez-Alonso P."/>
            <person name="Schreier P.H."/>
            <person name="Hauser-Hahn I."/>
            <person name="Vaupel M."/>
            <person name="Koopmann E."/>
            <person name="Friedrich G."/>
            <person name="Voss H."/>
            <person name="Schluter T."/>
            <person name="Margolis J."/>
            <person name="Platt D."/>
            <person name="Swimmer C."/>
            <person name="Gnirke A."/>
            <person name="Chen F."/>
            <person name="Vysotskaia V."/>
            <person name="Mannhaupt G."/>
            <person name="Guldener U."/>
            <person name="Munsterkotter M."/>
            <person name="Haase D."/>
            <person name="Oesterheld M."/>
            <person name="Mewes H.W."/>
            <person name="Mauceli E.W."/>
            <person name="DeCaprio D."/>
            <person name="Wade C.M."/>
            <person name="Butler J."/>
            <person name="Young S."/>
            <person name="Jaffe D.B."/>
            <person name="Calvo S."/>
            <person name="Nusbaum C."/>
            <person name="Galagan J."/>
            <person name="Birren B.W."/>
        </authorList>
    </citation>
    <scope>NUCLEOTIDE SEQUENCE [LARGE SCALE GENOMIC DNA]</scope>
    <source>
        <strain evidence="3">DSM 14603 / FGSC 9021 / UM521</strain>
    </source>
</reference>
<evidence type="ECO:0000313" key="3">
    <source>
        <dbReference type="Proteomes" id="UP000000561"/>
    </source>
</evidence>
<evidence type="ECO:0000313" key="2">
    <source>
        <dbReference type="EMBL" id="KIS65695.1"/>
    </source>
</evidence>
<gene>
    <name evidence="2" type="ORF">UMAG_06396</name>
</gene>
<protein>
    <submittedName>
        <fullName evidence="2">Uncharacterized protein</fullName>
    </submittedName>
</protein>
<feature type="region of interest" description="Disordered" evidence="1">
    <location>
        <begin position="87"/>
        <end position="126"/>
    </location>
</feature>
<feature type="region of interest" description="Disordered" evidence="1">
    <location>
        <begin position="256"/>
        <end position="285"/>
    </location>
</feature>
<dbReference type="KEGG" id="uma:UMAG_06396"/>
<feature type="region of interest" description="Disordered" evidence="1">
    <location>
        <begin position="806"/>
        <end position="836"/>
    </location>
</feature>
<dbReference type="InParanoid" id="A0A0D1DT25"/>
<dbReference type="EMBL" id="CM003162">
    <property type="protein sequence ID" value="KIS65695.1"/>
    <property type="molecule type" value="Genomic_DNA"/>
</dbReference>
<dbReference type="RefSeq" id="XP_011392682.1">
    <property type="nucleotide sequence ID" value="XM_011394380.1"/>
</dbReference>
<dbReference type="VEuPathDB" id="FungiDB:UMAG_06396"/>
<feature type="compositionally biased region" description="Low complexity" evidence="1">
    <location>
        <begin position="400"/>
        <end position="414"/>
    </location>
</feature>
<sequence>MSLRFLTKRRDRLRSDSDSKQATLDKSPVHAPHCIPLPSSDLHFIKGKMAPVPSEVQVISWHPDHLRASGRQVHIQSRRQETCTSVLQTSTIGSHSASASASMPIQPRTTNSAQHDTRSSTASATDSAHTLVHLYDPPTHLCHTCHHPNRSGSGSGSPSRAALLHKHSASVPLATHPASDTSKSQHVQLPDPLSCAPPHMHQQDLPLAPTKRHSKSRSYTPTVAANDTQVLHHISPPPFALLYRNASTQCITSLSSYRTDGAPKDPRPSPPPPPRSSSVSSSSSLLSRLYTLRKTKSKNALLADVDRSTPVVNPTQAKSTSAFRSRSDSFSSLSTKPARSSKDSLPPTPSPSRPNRAARATNVPPSAWRTDSASTPAASNPDKHAAAKSKVAATPSLAYSSDNEPSLESASSSSGHRPDSGGAASASFSRHSRTASSGDASTTATSLLFASLKPLGGGVAGADPISNRISTHSARSAASPAHANLPLLHLDQPSPVLDSPQVAGLLLPLPTSSSTSSFGGTMLTAHLLKRIGPPPVGLPPDCFQKRVSLIHNYILSQVPSLQAVLPPSPFSQPSDEDLSGVYASANHPSHRSSLTLSPRYANTTLPNARLSTAPALTPLGSTPLDPITSLQDEFDKLECLAEAELRDLASSNAAQHRHVETIAILQELRLEEAFREARRRCGVNCVRSHFDLTNLTPSDANRHDACRGRVSVAKDGASSLGLAGSTPRSAQGASLEMSLKPAPRKRRGIATVRRPFTAPGRSSSATTTSFRYAGLDLPATIQDEFKGELFTPQSFAKPLAIAPLQSAQPSNGGIDDNASRSTTGSDDSRKHGSVGSASISIPVWRRSPVLY</sequence>
<feature type="region of interest" description="Disordered" evidence="1">
    <location>
        <begin position="311"/>
        <end position="439"/>
    </location>
</feature>
<organism evidence="2 3">
    <name type="scientific">Mycosarcoma maydis</name>
    <name type="common">Corn smut fungus</name>
    <name type="synonym">Ustilago maydis</name>
    <dbReference type="NCBI Taxonomy" id="5270"/>
    <lineage>
        <taxon>Eukaryota</taxon>
        <taxon>Fungi</taxon>
        <taxon>Dikarya</taxon>
        <taxon>Basidiomycota</taxon>
        <taxon>Ustilaginomycotina</taxon>
        <taxon>Ustilaginomycetes</taxon>
        <taxon>Ustilaginales</taxon>
        <taxon>Ustilaginaceae</taxon>
        <taxon>Mycosarcoma</taxon>
    </lineage>
</organism>
<feature type="compositionally biased region" description="Polar residues" evidence="1">
    <location>
        <begin position="369"/>
        <end position="378"/>
    </location>
</feature>
<feature type="compositionally biased region" description="Polar residues" evidence="1">
    <location>
        <begin position="178"/>
        <end position="187"/>
    </location>
</feature>